<dbReference type="Gene3D" id="3.10.180.10">
    <property type="entry name" value="2,3-Dihydroxybiphenyl 1,2-Dioxygenase, domain 1"/>
    <property type="match status" value="1"/>
</dbReference>
<protein>
    <submittedName>
        <fullName evidence="2">VOC family protein</fullName>
    </submittedName>
</protein>
<dbReference type="Proteomes" id="UP000595254">
    <property type="component" value="Chromosome"/>
</dbReference>
<feature type="domain" description="Glyoxalase-like" evidence="1">
    <location>
        <begin position="5"/>
        <end position="195"/>
    </location>
</feature>
<accession>A0A974NMP1</accession>
<evidence type="ECO:0000259" key="1">
    <source>
        <dbReference type="Pfam" id="PF13468"/>
    </source>
</evidence>
<evidence type="ECO:0000313" key="2">
    <source>
        <dbReference type="EMBL" id="QQT00665.1"/>
    </source>
</evidence>
<dbReference type="EMBL" id="CP068053">
    <property type="protein sequence ID" value="QQT00665.1"/>
    <property type="molecule type" value="Genomic_DNA"/>
</dbReference>
<dbReference type="RefSeq" id="WP_040376699.1">
    <property type="nucleotide sequence ID" value="NZ_CP068053.1"/>
</dbReference>
<reference evidence="2 3" key="1">
    <citation type="submission" date="2021-01" db="EMBL/GenBank/DDBJ databases">
        <title>FDA dAtabase for Regulatory Grade micrObial Sequences (FDA-ARGOS): Supporting development and validation of Infectious Disease Dx tests.</title>
        <authorList>
            <person name="Nelson B."/>
            <person name="Plummer A."/>
            <person name="Tallon L."/>
            <person name="Sadzewicz L."/>
            <person name="Zhao X."/>
            <person name="Boylan J."/>
            <person name="Ott S."/>
            <person name="Bowen H."/>
            <person name="Vavikolanu K."/>
            <person name="Mehta A."/>
            <person name="Aluvathingal J."/>
            <person name="Nadendla S."/>
            <person name="Myers T."/>
            <person name="Yan Y."/>
            <person name="Sichtig H."/>
        </authorList>
    </citation>
    <scope>NUCLEOTIDE SEQUENCE [LARGE SCALE GENOMIC DNA]</scope>
    <source>
        <strain evidence="2 3">FDAARGOS_1161</strain>
    </source>
</reference>
<name>A0A974NMP1_PERPY</name>
<proteinExistence type="predicted"/>
<dbReference type="InterPro" id="IPR025870">
    <property type="entry name" value="Glyoxalase-like_dom"/>
</dbReference>
<dbReference type="Pfam" id="PF13468">
    <property type="entry name" value="Glyoxalase_3"/>
    <property type="match status" value="1"/>
</dbReference>
<keyword evidence="3" id="KW-1185">Reference proteome</keyword>
<organism evidence="2 3">
    <name type="scientific">Peribacillus psychrosaccharolyticus</name>
    <name type="common">Bacillus psychrosaccharolyticus</name>
    <dbReference type="NCBI Taxonomy" id="1407"/>
    <lineage>
        <taxon>Bacteria</taxon>
        <taxon>Bacillati</taxon>
        <taxon>Bacillota</taxon>
        <taxon>Bacilli</taxon>
        <taxon>Bacillales</taxon>
        <taxon>Bacillaceae</taxon>
        <taxon>Peribacillus</taxon>
    </lineage>
</organism>
<dbReference type="AlphaFoldDB" id="A0A974NMP1"/>
<dbReference type="PANTHER" id="PTHR40265">
    <property type="entry name" value="BLL2707 PROTEIN"/>
    <property type="match status" value="1"/>
</dbReference>
<dbReference type="KEGG" id="ppsr:I6J18_01645"/>
<dbReference type="PANTHER" id="PTHR40265:SF1">
    <property type="entry name" value="GLYOXALASE-LIKE DOMAIN-CONTAINING PROTEIN"/>
    <property type="match status" value="1"/>
</dbReference>
<gene>
    <name evidence="2" type="ORF">I6J18_01645</name>
</gene>
<sequence>MTFKLDHIVHFVKSPEDAIISYQEKGLHAVEGGRHESLGTYNALSYFGLSYIELIGVFDQALVEHSAEAPYSLRESIVKRQFAEGLARVALRSTNLEADAKRFRDLGLDVYGPSPLSRTRPDGSVVSWKLLFVGKPDEQPDLPFFIQWDEADDERTEDLSKRGVIAPHPAGNVELTSVAFAVKDLESVVERWSAYLGLEAEEAFVDTHLNAKGQRLKLEGGDLIFYRPIGDGIVAATIKEHGEKPFSLEFSGTGQEIEFSLYDATYKFNK</sequence>
<dbReference type="InterPro" id="IPR029068">
    <property type="entry name" value="Glyas_Bleomycin-R_OHBP_Dase"/>
</dbReference>
<evidence type="ECO:0000313" key="3">
    <source>
        <dbReference type="Proteomes" id="UP000595254"/>
    </source>
</evidence>
<dbReference type="SUPFAM" id="SSF54593">
    <property type="entry name" value="Glyoxalase/Bleomycin resistance protein/Dihydroxybiphenyl dioxygenase"/>
    <property type="match status" value="1"/>
</dbReference>